<protein>
    <submittedName>
        <fullName evidence="2">Uncharacterized protein</fullName>
    </submittedName>
</protein>
<accession>A0A8E2F0T3</accession>
<feature type="region of interest" description="Disordered" evidence="1">
    <location>
        <begin position="84"/>
        <end position="138"/>
    </location>
</feature>
<dbReference type="AlphaFoldDB" id="A0A8E2F0T3"/>
<dbReference type="EMBL" id="KV749702">
    <property type="protein sequence ID" value="OCL08183.1"/>
    <property type="molecule type" value="Genomic_DNA"/>
</dbReference>
<feature type="non-terminal residue" evidence="2">
    <location>
        <position position="1"/>
    </location>
</feature>
<evidence type="ECO:0000313" key="2">
    <source>
        <dbReference type="EMBL" id="OCL08183.1"/>
    </source>
</evidence>
<evidence type="ECO:0000256" key="1">
    <source>
        <dbReference type="SAM" id="MobiDB-lite"/>
    </source>
</evidence>
<reference evidence="2 3" key="1">
    <citation type="journal article" date="2016" name="Nat. Commun.">
        <title>Ectomycorrhizal ecology is imprinted in the genome of the dominant symbiotic fungus Cenococcum geophilum.</title>
        <authorList>
            <consortium name="DOE Joint Genome Institute"/>
            <person name="Peter M."/>
            <person name="Kohler A."/>
            <person name="Ohm R.A."/>
            <person name="Kuo A."/>
            <person name="Krutzmann J."/>
            <person name="Morin E."/>
            <person name="Arend M."/>
            <person name="Barry K.W."/>
            <person name="Binder M."/>
            <person name="Choi C."/>
            <person name="Clum A."/>
            <person name="Copeland A."/>
            <person name="Grisel N."/>
            <person name="Haridas S."/>
            <person name="Kipfer T."/>
            <person name="LaButti K."/>
            <person name="Lindquist E."/>
            <person name="Lipzen A."/>
            <person name="Maire R."/>
            <person name="Meier B."/>
            <person name="Mihaltcheva S."/>
            <person name="Molinier V."/>
            <person name="Murat C."/>
            <person name="Poggeler S."/>
            <person name="Quandt C.A."/>
            <person name="Sperisen C."/>
            <person name="Tritt A."/>
            <person name="Tisserant E."/>
            <person name="Crous P.W."/>
            <person name="Henrissat B."/>
            <person name="Nehls U."/>
            <person name="Egli S."/>
            <person name="Spatafora J.W."/>
            <person name="Grigoriev I.V."/>
            <person name="Martin F.M."/>
        </authorList>
    </citation>
    <scope>NUCLEOTIDE SEQUENCE [LARGE SCALE GENOMIC DNA]</scope>
    <source>
        <strain evidence="2 3">CBS 207.34</strain>
    </source>
</reference>
<evidence type="ECO:0000313" key="3">
    <source>
        <dbReference type="Proteomes" id="UP000250140"/>
    </source>
</evidence>
<sequence>RLSLSNVTSSIAVVVHVDEVYKHPHAESPEAANQASAEIERPRHSCTNEYAAITGAWKAQSAIRMRKRPQEKATGNRILGQTACKAETSSRKYRVRRKGKIGGPQRSLAGPNSAYSGNLRQSRAGRHSVWKSGAERSPHVIVKLPVRSSIQPSIPP</sequence>
<name>A0A8E2F0T3_9PEZI</name>
<organism evidence="2 3">
    <name type="scientific">Glonium stellatum</name>
    <dbReference type="NCBI Taxonomy" id="574774"/>
    <lineage>
        <taxon>Eukaryota</taxon>
        <taxon>Fungi</taxon>
        <taxon>Dikarya</taxon>
        <taxon>Ascomycota</taxon>
        <taxon>Pezizomycotina</taxon>
        <taxon>Dothideomycetes</taxon>
        <taxon>Pleosporomycetidae</taxon>
        <taxon>Gloniales</taxon>
        <taxon>Gloniaceae</taxon>
        <taxon>Glonium</taxon>
    </lineage>
</organism>
<dbReference type="Proteomes" id="UP000250140">
    <property type="component" value="Unassembled WGS sequence"/>
</dbReference>
<feature type="compositionally biased region" description="Basic residues" evidence="1">
    <location>
        <begin position="91"/>
        <end position="100"/>
    </location>
</feature>
<proteinExistence type="predicted"/>
<gene>
    <name evidence="2" type="ORF">AOQ84DRAFT_364350</name>
</gene>
<keyword evidence="3" id="KW-1185">Reference proteome</keyword>